<evidence type="ECO:0000313" key="3">
    <source>
        <dbReference type="Proteomes" id="UP001592530"/>
    </source>
</evidence>
<dbReference type="RefSeq" id="WP_380551182.1">
    <property type="nucleotide sequence ID" value="NZ_JBHEZY010000003.1"/>
</dbReference>
<feature type="region of interest" description="Disordered" evidence="1">
    <location>
        <begin position="229"/>
        <end position="287"/>
    </location>
</feature>
<dbReference type="EMBL" id="JBHEZY010000003">
    <property type="protein sequence ID" value="MFC1431031.1"/>
    <property type="molecule type" value="Genomic_DNA"/>
</dbReference>
<reference evidence="2 3" key="1">
    <citation type="submission" date="2024-09" db="EMBL/GenBank/DDBJ databases">
        <authorList>
            <person name="Lee S.D."/>
        </authorList>
    </citation>
    <scope>NUCLEOTIDE SEQUENCE [LARGE SCALE GENOMIC DNA]</scope>
    <source>
        <strain evidence="2 3">N1-3</strain>
    </source>
</reference>
<comment type="caution">
    <text evidence="2">The sequence shown here is derived from an EMBL/GenBank/DDBJ whole genome shotgun (WGS) entry which is preliminary data.</text>
</comment>
<evidence type="ECO:0000256" key="1">
    <source>
        <dbReference type="SAM" id="MobiDB-lite"/>
    </source>
</evidence>
<evidence type="ECO:0000313" key="2">
    <source>
        <dbReference type="EMBL" id="MFC1431031.1"/>
    </source>
</evidence>
<gene>
    <name evidence="2" type="ORF">ACEZDB_10245</name>
</gene>
<protein>
    <submittedName>
        <fullName evidence="2">Uncharacterized protein</fullName>
    </submittedName>
</protein>
<sequence length="497" mass="53980">MMTLREALTRGWDRLDSELRLLVHPRNGKFGDFVTKRFGRGLLMALLRRDPLLAPLVSDFYKRLSDEEGARIADGVAALGASLWELVPTVTAFREAMHRADPPRDEELMYGMALGWAGSLPPTAEECDAVWRARNDPDADSAPPRHPALTALLRQQEAVSALESAIGTAWAECATDRIAAADHAVTAAESAFLDTAVNDGEQQPWKDYVAGGAWRRLLGVLAEAGLSDRETPARPAVRTAGSGRPPLDRSLQGRLTSKTFEHPEKTSEGFRSSTTRQVAHRAAETTGRPLGLATDEARTALRVGLLVVTGINPDIVAQEGVSRDQRRVRMITALARRHGYVRMSLKLGTAQAADVRGPLNEPQSYLAPRLWPRLHNSELRVGDMSAGGWWQVVYNAIDSLLRDLSGKVAASLAPAGGPVLSVARANAVAAVLAHGESDPAYWRRFADPARTPWARAQWQRMCTAHLAGPGASPAADPPAFEQAREFVRRFIDQGASS</sequence>
<dbReference type="Proteomes" id="UP001592530">
    <property type="component" value="Unassembled WGS sequence"/>
</dbReference>
<proteinExistence type="predicted"/>
<accession>A0ABV6WYB4</accession>
<name>A0ABV6WYB4_9ACTN</name>
<feature type="compositionally biased region" description="Basic and acidic residues" evidence="1">
    <location>
        <begin position="259"/>
        <end position="268"/>
    </location>
</feature>
<organism evidence="2 3">
    <name type="scientific">Streptacidiphilus alkalitolerans</name>
    <dbReference type="NCBI Taxonomy" id="3342712"/>
    <lineage>
        <taxon>Bacteria</taxon>
        <taxon>Bacillati</taxon>
        <taxon>Actinomycetota</taxon>
        <taxon>Actinomycetes</taxon>
        <taxon>Kitasatosporales</taxon>
        <taxon>Streptomycetaceae</taxon>
        <taxon>Streptacidiphilus</taxon>
    </lineage>
</organism>